<dbReference type="Proteomes" id="UP000276776">
    <property type="component" value="Unassembled WGS sequence"/>
</dbReference>
<dbReference type="GO" id="GO:0031982">
    <property type="term" value="C:vesicle"/>
    <property type="evidence" value="ECO:0007669"/>
    <property type="project" value="TreeGrafter"/>
</dbReference>
<organism evidence="7">
    <name type="scientific">Thelazia callipaeda</name>
    <name type="common">Oriental eyeworm</name>
    <name type="synonym">Parasitic nematode</name>
    <dbReference type="NCBI Taxonomy" id="103827"/>
    <lineage>
        <taxon>Eukaryota</taxon>
        <taxon>Metazoa</taxon>
        <taxon>Ecdysozoa</taxon>
        <taxon>Nematoda</taxon>
        <taxon>Chromadorea</taxon>
        <taxon>Rhabditida</taxon>
        <taxon>Spirurina</taxon>
        <taxon>Spiruromorpha</taxon>
        <taxon>Thelazioidea</taxon>
        <taxon>Thelaziidae</taxon>
        <taxon>Thelazia</taxon>
    </lineage>
</organism>
<name>A0A0N5CP53_THECL</name>
<dbReference type="GO" id="GO:0004869">
    <property type="term" value="F:cysteine-type endopeptidase inhibitor activity"/>
    <property type="evidence" value="ECO:0007669"/>
    <property type="project" value="UniProtKB-KW"/>
</dbReference>
<dbReference type="CDD" id="cd00042">
    <property type="entry name" value="CY"/>
    <property type="match status" value="1"/>
</dbReference>
<dbReference type="SMART" id="SM00848">
    <property type="entry name" value="Inhibitor_I29"/>
    <property type="match status" value="1"/>
</dbReference>
<proteinExistence type="inferred from homology"/>
<evidence type="ECO:0000313" key="5">
    <source>
        <dbReference type="EMBL" id="VDM97710.1"/>
    </source>
</evidence>
<comment type="similarity">
    <text evidence="1">Belongs to the cystatin family.</text>
</comment>
<evidence type="ECO:0000313" key="7">
    <source>
        <dbReference type="WBParaSite" id="TCLT_0000198501-mRNA-1"/>
    </source>
</evidence>
<evidence type="ECO:0000259" key="4">
    <source>
        <dbReference type="SMART" id="SM00848"/>
    </source>
</evidence>
<dbReference type="WBParaSite" id="TCLT_0000198501-mRNA-1">
    <property type="protein sequence ID" value="TCLT_0000198501-mRNA-1"/>
    <property type="gene ID" value="TCLT_0000198501"/>
</dbReference>
<dbReference type="OrthoDB" id="387093at2759"/>
<dbReference type="Gene3D" id="1.10.287.2250">
    <property type="match status" value="1"/>
</dbReference>
<dbReference type="AlphaFoldDB" id="A0A0N5CP53"/>
<evidence type="ECO:0000256" key="3">
    <source>
        <dbReference type="ARBA" id="ARBA00022704"/>
    </source>
</evidence>
<dbReference type="InterPro" id="IPR038765">
    <property type="entry name" value="Papain-like_cys_pep_sf"/>
</dbReference>
<dbReference type="PANTHER" id="PTHR46186:SF2">
    <property type="entry name" value="CYSTATIN"/>
    <property type="match status" value="1"/>
</dbReference>
<dbReference type="Pfam" id="PF08246">
    <property type="entry name" value="Inhibitor_I29"/>
    <property type="match status" value="1"/>
</dbReference>
<evidence type="ECO:0000256" key="2">
    <source>
        <dbReference type="ARBA" id="ARBA00022690"/>
    </source>
</evidence>
<keyword evidence="2" id="KW-0646">Protease inhibitor</keyword>
<dbReference type="EMBL" id="UYYF01000327">
    <property type="protein sequence ID" value="VDM97710.1"/>
    <property type="molecule type" value="Genomic_DNA"/>
</dbReference>
<reference evidence="5 6" key="2">
    <citation type="submission" date="2018-11" db="EMBL/GenBank/DDBJ databases">
        <authorList>
            <consortium name="Pathogen Informatics"/>
        </authorList>
    </citation>
    <scope>NUCLEOTIDE SEQUENCE [LARGE SCALE GENOMIC DNA]</scope>
</reference>
<dbReference type="GO" id="GO:0005615">
    <property type="term" value="C:extracellular space"/>
    <property type="evidence" value="ECO:0007669"/>
    <property type="project" value="TreeGrafter"/>
</dbReference>
<accession>A0A0N5CP53</accession>
<dbReference type="InterPro" id="IPR046350">
    <property type="entry name" value="Cystatin_sf"/>
</dbReference>
<keyword evidence="6" id="KW-1185">Reference proteome</keyword>
<dbReference type="Pfam" id="PF00031">
    <property type="entry name" value="Cystatin"/>
    <property type="match status" value="1"/>
</dbReference>
<dbReference type="SUPFAM" id="SSF54403">
    <property type="entry name" value="Cystatin/monellin"/>
    <property type="match status" value="1"/>
</dbReference>
<dbReference type="GO" id="GO:0005737">
    <property type="term" value="C:cytoplasm"/>
    <property type="evidence" value="ECO:0007669"/>
    <property type="project" value="TreeGrafter"/>
</dbReference>
<dbReference type="SUPFAM" id="SSF54001">
    <property type="entry name" value="Cysteine proteinases"/>
    <property type="match status" value="1"/>
</dbReference>
<evidence type="ECO:0000313" key="6">
    <source>
        <dbReference type="Proteomes" id="UP000276776"/>
    </source>
</evidence>
<dbReference type="PANTHER" id="PTHR46186">
    <property type="entry name" value="CYSTATIN"/>
    <property type="match status" value="1"/>
</dbReference>
<dbReference type="InterPro" id="IPR000010">
    <property type="entry name" value="Cystatin_dom"/>
</dbReference>
<reference evidence="7" key="1">
    <citation type="submission" date="2017-02" db="UniProtKB">
        <authorList>
            <consortium name="WormBaseParasite"/>
        </authorList>
    </citation>
    <scope>IDENTIFICATION</scope>
</reference>
<keyword evidence="3" id="KW-0789">Thiol protease inhibitor</keyword>
<dbReference type="Gene3D" id="3.10.450.10">
    <property type="match status" value="1"/>
</dbReference>
<dbReference type="STRING" id="103827.A0A0N5CP53"/>
<gene>
    <name evidence="5" type="ORF">TCLT_LOCUS1986</name>
</gene>
<sequence>MVVFPTVKANSEYADDLEAEEYQEMVRRAVIEFNQDSNDTYRWIPMKVLSVHSMFNIGIRFIIKVAMAPSNCTKTIHTENLPLFKPYEKCEPINTLDWKACTFEVFQFNWKVPEKVTLITCSNYNQPSQASSKNWYCVFKRVYSSMKEQIQRFKTYKQNMRLAGKLQFEERGSAIYGETQFSDLTSEEFRKRKK</sequence>
<evidence type="ECO:0000256" key="1">
    <source>
        <dbReference type="ARBA" id="ARBA00009403"/>
    </source>
</evidence>
<feature type="domain" description="Cathepsin propeptide inhibitor" evidence="4">
    <location>
        <begin position="139"/>
        <end position="189"/>
    </location>
</feature>
<protein>
    <submittedName>
        <fullName evidence="7">Inhibitor_I29 domain-containing protein</fullName>
    </submittedName>
</protein>
<dbReference type="InterPro" id="IPR013201">
    <property type="entry name" value="Prot_inhib_I29"/>
</dbReference>